<evidence type="ECO:0000256" key="1">
    <source>
        <dbReference type="ARBA" id="ARBA00004236"/>
    </source>
</evidence>
<dbReference type="Pfam" id="PF18967">
    <property type="entry name" value="PycTM"/>
    <property type="match status" value="1"/>
</dbReference>
<keyword evidence="11" id="KW-1185">Reference proteome</keyword>
<protein>
    <recommendedName>
        <fullName evidence="9">Pycsar effector protein domain-containing protein</fullName>
    </recommendedName>
</protein>
<evidence type="ECO:0000256" key="6">
    <source>
        <dbReference type="ARBA" id="ARBA00023118"/>
    </source>
</evidence>
<proteinExistence type="predicted"/>
<sequence>MNKDQDSSLEKVLTANLGRIIDMLKFAETKNAALLTFSSAWVIALFTFITSDKVVSEAVKTSASAGLPFFLLAVIITLFSFVPQTVLIKFFGKQSKGIPKKHKATATHKNLMFFGDLKAISPESAARELRGRYVPPENRAISDGFVSDISVQTVVISTIVERKFRLFDWAISSVIVAFLMMIVVVPAIMFAAIVLERASGP</sequence>
<feature type="transmembrane region" description="Helical" evidence="8">
    <location>
        <begin position="32"/>
        <end position="49"/>
    </location>
</feature>
<evidence type="ECO:0000259" key="9">
    <source>
        <dbReference type="Pfam" id="PF18967"/>
    </source>
</evidence>
<dbReference type="Proteomes" id="UP000704176">
    <property type="component" value="Unassembled WGS sequence"/>
</dbReference>
<evidence type="ECO:0000256" key="8">
    <source>
        <dbReference type="SAM" id="Phobius"/>
    </source>
</evidence>
<keyword evidence="6" id="KW-0051">Antiviral defense</keyword>
<evidence type="ECO:0000313" key="10">
    <source>
        <dbReference type="EMBL" id="MBZ6078817.1"/>
    </source>
</evidence>
<feature type="domain" description="Pycsar effector protein" evidence="9">
    <location>
        <begin position="13"/>
        <end position="186"/>
    </location>
</feature>
<evidence type="ECO:0000256" key="7">
    <source>
        <dbReference type="ARBA" id="ARBA00023136"/>
    </source>
</evidence>
<keyword evidence="5 8" id="KW-1133">Transmembrane helix</keyword>
<gene>
    <name evidence="10" type="ORF">K9B37_21390</name>
</gene>
<keyword evidence="4" id="KW-0547">Nucleotide-binding</keyword>
<evidence type="ECO:0000313" key="11">
    <source>
        <dbReference type="Proteomes" id="UP000704176"/>
    </source>
</evidence>
<comment type="caution">
    <text evidence="10">The sequence shown here is derived from an EMBL/GenBank/DDBJ whole genome shotgun (WGS) entry which is preliminary data.</text>
</comment>
<accession>A0ABS7VV38</accession>
<reference evidence="10 11" key="1">
    <citation type="submission" date="2021-09" db="EMBL/GenBank/DDBJ databases">
        <title>The complete genome sequence of a new microorganism.</title>
        <authorList>
            <person name="Zi Z."/>
        </authorList>
    </citation>
    <scope>NUCLEOTIDE SEQUENCE [LARGE SCALE GENOMIC DNA]</scope>
    <source>
        <strain evidence="10 11">WGZ8</strain>
    </source>
</reference>
<dbReference type="RefSeq" id="WP_224315569.1">
    <property type="nucleotide sequence ID" value="NZ_JAIRBM010000023.1"/>
</dbReference>
<name>A0ABS7VV38_9HYPH</name>
<keyword evidence="3 8" id="KW-0812">Transmembrane</keyword>
<evidence type="ECO:0000256" key="2">
    <source>
        <dbReference type="ARBA" id="ARBA00022475"/>
    </source>
</evidence>
<feature type="transmembrane region" description="Helical" evidence="8">
    <location>
        <begin position="169"/>
        <end position="195"/>
    </location>
</feature>
<organism evidence="10 11">
    <name type="scientific">Microvirga puerhi</name>
    <dbReference type="NCBI Taxonomy" id="2876078"/>
    <lineage>
        <taxon>Bacteria</taxon>
        <taxon>Pseudomonadati</taxon>
        <taxon>Pseudomonadota</taxon>
        <taxon>Alphaproteobacteria</taxon>
        <taxon>Hyphomicrobiales</taxon>
        <taxon>Methylobacteriaceae</taxon>
        <taxon>Microvirga</taxon>
    </lineage>
</organism>
<keyword evidence="2" id="KW-1003">Cell membrane</keyword>
<comment type="subcellular location">
    <subcellularLocation>
        <location evidence="1">Cell membrane</location>
    </subcellularLocation>
</comment>
<evidence type="ECO:0000256" key="4">
    <source>
        <dbReference type="ARBA" id="ARBA00022741"/>
    </source>
</evidence>
<keyword evidence="7 8" id="KW-0472">Membrane</keyword>
<dbReference type="InterPro" id="IPR043760">
    <property type="entry name" value="PycTM_dom"/>
</dbReference>
<evidence type="ECO:0000256" key="3">
    <source>
        <dbReference type="ARBA" id="ARBA00022692"/>
    </source>
</evidence>
<evidence type="ECO:0000256" key="5">
    <source>
        <dbReference type="ARBA" id="ARBA00022989"/>
    </source>
</evidence>
<feature type="transmembrane region" description="Helical" evidence="8">
    <location>
        <begin position="69"/>
        <end position="91"/>
    </location>
</feature>
<dbReference type="EMBL" id="JAIRBM010000023">
    <property type="protein sequence ID" value="MBZ6078817.1"/>
    <property type="molecule type" value="Genomic_DNA"/>
</dbReference>